<dbReference type="InterPro" id="IPR047198">
    <property type="entry name" value="DDP-like_NUDIX"/>
</dbReference>
<dbReference type="GO" id="GO:0034431">
    <property type="term" value="F:bis(5'-adenosyl)-hexaphosphatase activity"/>
    <property type="evidence" value="ECO:0007669"/>
    <property type="project" value="TreeGrafter"/>
</dbReference>
<dbReference type="OrthoDB" id="2011998at2759"/>
<dbReference type="GO" id="GO:0005737">
    <property type="term" value="C:cytoplasm"/>
    <property type="evidence" value="ECO:0007669"/>
    <property type="project" value="TreeGrafter"/>
</dbReference>
<dbReference type="EMBL" id="KN831944">
    <property type="protein sequence ID" value="KIO15207.1"/>
    <property type="molecule type" value="Genomic_DNA"/>
</dbReference>
<organism evidence="6 7">
    <name type="scientific">Pisolithus tinctorius Marx 270</name>
    <dbReference type="NCBI Taxonomy" id="870435"/>
    <lineage>
        <taxon>Eukaryota</taxon>
        <taxon>Fungi</taxon>
        <taxon>Dikarya</taxon>
        <taxon>Basidiomycota</taxon>
        <taxon>Agaricomycotina</taxon>
        <taxon>Agaricomycetes</taxon>
        <taxon>Agaricomycetidae</taxon>
        <taxon>Boletales</taxon>
        <taxon>Sclerodermatineae</taxon>
        <taxon>Pisolithaceae</taxon>
        <taxon>Pisolithus</taxon>
    </lineage>
</organism>
<evidence type="ECO:0000259" key="5">
    <source>
        <dbReference type="PROSITE" id="PS51462"/>
    </source>
</evidence>
<evidence type="ECO:0000313" key="7">
    <source>
        <dbReference type="Proteomes" id="UP000054217"/>
    </source>
</evidence>
<dbReference type="STRING" id="870435.A0A0C3L099"/>
<evidence type="ECO:0000256" key="3">
    <source>
        <dbReference type="ARBA" id="ARBA00022801"/>
    </source>
</evidence>
<dbReference type="GO" id="GO:0034432">
    <property type="term" value="F:bis(5'-adenosyl)-pentaphosphatase activity"/>
    <property type="evidence" value="ECO:0007669"/>
    <property type="project" value="TreeGrafter"/>
</dbReference>
<dbReference type="CDD" id="cd04666">
    <property type="entry name" value="NUDIX_DIPP2_like_Nudt4"/>
    <property type="match status" value="1"/>
</dbReference>
<evidence type="ECO:0000313" key="6">
    <source>
        <dbReference type="EMBL" id="KIO15207.1"/>
    </source>
</evidence>
<dbReference type="GO" id="GO:0005634">
    <property type="term" value="C:nucleus"/>
    <property type="evidence" value="ECO:0007669"/>
    <property type="project" value="TreeGrafter"/>
</dbReference>
<evidence type="ECO:0000256" key="2">
    <source>
        <dbReference type="ARBA" id="ARBA00022723"/>
    </source>
</evidence>
<keyword evidence="7" id="KW-1185">Reference proteome</keyword>
<dbReference type="SUPFAM" id="SSF55811">
    <property type="entry name" value="Nudix"/>
    <property type="match status" value="1"/>
</dbReference>
<dbReference type="InterPro" id="IPR015797">
    <property type="entry name" value="NUDIX_hydrolase-like_dom_sf"/>
</dbReference>
<dbReference type="AlphaFoldDB" id="A0A0C3L099"/>
<dbReference type="GO" id="GO:1901911">
    <property type="term" value="P:adenosine 5'-(hexahydrogen pentaphosphate) catabolic process"/>
    <property type="evidence" value="ECO:0007669"/>
    <property type="project" value="TreeGrafter"/>
</dbReference>
<dbReference type="GO" id="GO:0000298">
    <property type="term" value="F:endopolyphosphatase activity"/>
    <property type="evidence" value="ECO:0007669"/>
    <property type="project" value="TreeGrafter"/>
</dbReference>
<dbReference type="PANTHER" id="PTHR12629:SF0">
    <property type="entry name" value="DIPHOSPHOINOSITOL-POLYPHOSPHATE DIPHOSPHATASE"/>
    <property type="match status" value="1"/>
</dbReference>
<dbReference type="Pfam" id="PF00293">
    <property type="entry name" value="NUDIX"/>
    <property type="match status" value="1"/>
</dbReference>
<dbReference type="GO" id="GO:0071543">
    <property type="term" value="P:diphosphoinositol polyphosphate metabolic process"/>
    <property type="evidence" value="ECO:0007669"/>
    <property type="project" value="TreeGrafter"/>
</dbReference>
<dbReference type="InParanoid" id="A0A0C3L099"/>
<gene>
    <name evidence="6" type="ORF">M404DRAFT_208620</name>
</gene>
<dbReference type="InterPro" id="IPR000086">
    <property type="entry name" value="NUDIX_hydrolase_dom"/>
</dbReference>
<keyword evidence="2" id="KW-0479">Metal-binding</keyword>
<keyword evidence="3" id="KW-0378">Hydrolase</keyword>
<comment type="cofactor">
    <cofactor evidence="1">
        <name>Mg(2+)</name>
        <dbReference type="ChEBI" id="CHEBI:18420"/>
    </cofactor>
</comment>
<sequence length="136" mass="15424">MGTKGREVPRVVCCAIPITSAARKVLVITSRKRQDLWVLPKGGWESTDGILEAAASREALEEAGVRGRITRYVTTIQSPSTTYHFYELEVSSLDKEWLEGKERTREWVDYAEAYRRIAWKPELAQGLSLSTLAPRR</sequence>
<feature type="domain" description="Nudix hydrolase" evidence="5">
    <location>
        <begin position="9"/>
        <end position="131"/>
    </location>
</feature>
<proteinExistence type="predicted"/>
<dbReference type="GO" id="GO:1901907">
    <property type="term" value="P:diadenosine pentaphosphate catabolic process"/>
    <property type="evidence" value="ECO:0007669"/>
    <property type="project" value="TreeGrafter"/>
</dbReference>
<accession>A0A0C3L099</accession>
<protein>
    <recommendedName>
        <fullName evidence="5">Nudix hydrolase domain-containing protein</fullName>
    </recommendedName>
</protein>
<dbReference type="GO" id="GO:0008486">
    <property type="term" value="F:diphosphoinositol-polyphosphate diphosphatase activity"/>
    <property type="evidence" value="ECO:0007669"/>
    <property type="project" value="TreeGrafter"/>
</dbReference>
<reference evidence="7" key="2">
    <citation type="submission" date="2015-01" db="EMBL/GenBank/DDBJ databases">
        <title>Evolutionary Origins and Diversification of the Mycorrhizal Mutualists.</title>
        <authorList>
            <consortium name="DOE Joint Genome Institute"/>
            <consortium name="Mycorrhizal Genomics Consortium"/>
            <person name="Kohler A."/>
            <person name="Kuo A."/>
            <person name="Nagy L.G."/>
            <person name="Floudas D."/>
            <person name="Copeland A."/>
            <person name="Barry K.W."/>
            <person name="Cichocki N."/>
            <person name="Veneault-Fourrey C."/>
            <person name="LaButti K."/>
            <person name="Lindquist E.A."/>
            <person name="Lipzen A."/>
            <person name="Lundell T."/>
            <person name="Morin E."/>
            <person name="Murat C."/>
            <person name="Riley R."/>
            <person name="Ohm R."/>
            <person name="Sun H."/>
            <person name="Tunlid A."/>
            <person name="Henrissat B."/>
            <person name="Grigoriev I.V."/>
            <person name="Hibbett D.S."/>
            <person name="Martin F."/>
        </authorList>
    </citation>
    <scope>NUCLEOTIDE SEQUENCE [LARGE SCALE GENOMIC DNA]</scope>
    <source>
        <strain evidence="7">Marx 270</strain>
    </source>
</reference>
<dbReference type="Gene3D" id="3.90.79.10">
    <property type="entry name" value="Nucleoside Triphosphate Pyrophosphohydrolase"/>
    <property type="match status" value="1"/>
</dbReference>
<keyword evidence="4" id="KW-0460">Magnesium</keyword>
<evidence type="ECO:0000256" key="1">
    <source>
        <dbReference type="ARBA" id="ARBA00001946"/>
    </source>
</evidence>
<dbReference type="PROSITE" id="PS51462">
    <property type="entry name" value="NUDIX"/>
    <property type="match status" value="1"/>
</dbReference>
<dbReference type="PANTHER" id="PTHR12629">
    <property type="entry name" value="DIPHOSPHOINOSITOL POLYPHOSPHATE PHOSPHOHYDROLASE"/>
    <property type="match status" value="1"/>
</dbReference>
<dbReference type="GO" id="GO:0046872">
    <property type="term" value="F:metal ion binding"/>
    <property type="evidence" value="ECO:0007669"/>
    <property type="project" value="UniProtKB-KW"/>
</dbReference>
<evidence type="ECO:0000256" key="4">
    <source>
        <dbReference type="ARBA" id="ARBA00022842"/>
    </source>
</evidence>
<dbReference type="GO" id="GO:1901909">
    <property type="term" value="P:diadenosine hexaphosphate catabolic process"/>
    <property type="evidence" value="ECO:0007669"/>
    <property type="project" value="TreeGrafter"/>
</dbReference>
<dbReference type="Proteomes" id="UP000054217">
    <property type="component" value="Unassembled WGS sequence"/>
</dbReference>
<reference evidence="6 7" key="1">
    <citation type="submission" date="2014-04" db="EMBL/GenBank/DDBJ databases">
        <authorList>
            <consortium name="DOE Joint Genome Institute"/>
            <person name="Kuo A."/>
            <person name="Kohler A."/>
            <person name="Costa M.D."/>
            <person name="Nagy L.G."/>
            <person name="Floudas D."/>
            <person name="Copeland A."/>
            <person name="Barry K.W."/>
            <person name="Cichocki N."/>
            <person name="Veneault-Fourrey C."/>
            <person name="LaButti K."/>
            <person name="Lindquist E.A."/>
            <person name="Lipzen A."/>
            <person name="Lundell T."/>
            <person name="Morin E."/>
            <person name="Murat C."/>
            <person name="Sun H."/>
            <person name="Tunlid A."/>
            <person name="Henrissat B."/>
            <person name="Grigoriev I.V."/>
            <person name="Hibbett D.S."/>
            <person name="Martin F."/>
            <person name="Nordberg H.P."/>
            <person name="Cantor M.N."/>
            <person name="Hua S.X."/>
        </authorList>
    </citation>
    <scope>NUCLEOTIDE SEQUENCE [LARGE SCALE GENOMIC DNA]</scope>
    <source>
        <strain evidence="6 7">Marx 270</strain>
    </source>
</reference>
<name>A0A0C3L099_PISTI</name>
<dbReference type="HOGENOM" id="CLU_037162_5_3_1"/>